<feature type="transmembrane region" description="Helical" evidence="1">
    <location>
        <begin position="20"/>
        <end position="37"/>
    </location>
</feature>
<sequence>MSETELSYKITFNENKKEMWVVALFFIFVSLILFISSTSITSYLTGFITCILSYIFCHYKIDSIWPVSGSLLIFSKDKVQIVISNINTSNSYNEKPVIAKVLSSSLHCEYFIVLRLKPEIKNLGIKNRLVLKKQSMTAADFTRLRRMLVNLKNNKN</sequence>
<evidence type="ECO:0000313" key="3">
    <source>
        <dbReference type="Proteomes" id="UP000198862"/>
    </source>
</evidence>
<gene>
    <name evidence="2" type="ORF">SAMN02745724_01155</name>
</gene>
<dbReference type="AlphaFoldDB" id="A0A1I1HCW9"/>
<dbReference type="Proteomes" id="UP000198862">
    <property type="component" value="Unassembled WGS sequence"/>
</dbReference>
<keyword evidence="3" id="KW-1185">Reference proteome</keyword>
<dbReference type="RefSeq" id="WP_091981417.1">
    <property type="nucleotide sequence ID" value="NZ_FOLO01000006.1"/>
</dbReference>
<reference evidence="2 3" key="1">
    <citation type="submission" date="2016-10" db="EMBL/GenBank/DDBJ databases">
        <authorList>
            <person name="de Groot N.N."/>
        </authorList>
    </citation>
    <scope>NUCLEOTIDE SEQUENCE [LARGE SCALE GENOMIC DNA]</scope>
    <source>
        <strain evidence="2 3">DSM 6059</strain>
    </source>
</reference>
<evidence type="ECO:0000256" key="1">
    <source>
        <dbReference type="SAM" id="Phobius"/>
    </source>
</evidence>
<keyword evidence="1" id="KW-0472">Membrane</keyword>
<dbReference type="EMBL" id="FOLO01000006">
    <property type="protein sequence ID" value="SFC21804.1"/>
    <property type="molecule type" value="Genomic_DNA"/>
</dbReference>
<keyword evidence="1" id="KW-1133">Transmembrane helix</keyword>
<name>A0A1I1HCW9_9GAMM</name>
<accession>A0A1I1HCW9</accession>
<organism evidence="2 3">
    <name type="scientific">Pseudoalteromonas denitrificans DSM 6059</name>
    <dbReference type="NCBI Taxonomy" id="1123010"/>
    <lineage>
        <taxon>Bacteria</taxon>
        <taxon>Pseudomonadati</taxon>
        <taxon>Pseudomonadota</taxon>
        <taxon>Gammaproteobacteria</taxon>
        <taxon>Alteromonadales</taxon>
        <taxon>Pseudoalteromonadaceae</taxon>
        <taxon>Pseudoalteromonas</taxon>
    </lineage>
</organism>
<protein>
    <submittedName>
        <fullName evidence="2">Uncharacterized protein</fullName>
    </submittedName>
</protein>
<proteinExistence type="predicted"/>
<keyword evidence="1" id="KW-0812">Transmembrane</keyword>
<dbReference type="OrthoDB" id="10001978at2"/>
<dbReference type="STRING" id="1123010.SAMN02745724_01155"/>
<evidence type="ECO:0000313" key="2">
    <source>
        <dbReference type="EMBL" id="SFC21804.1"/>
    </source>
</evidence>